<dbReference type="SUPFAM" id="SSF49493">
    <property type="entry name" value="HSP40/DnaJ peptide-binding domain"/>
    <property type="match status" value="2"/>
</dbReference>
<dbReference type="HAMAP" id="MF_01152">
    <property type="entry name" value="DnaJ"/>
    <property type="match status" value="1"/>
</dbReference>
<dbReference type="InterPro" id="IPR008971">
    <property type="entry name" value="HSP40/DnaJ_pept-bd"/>
</dbReference>
<dbReference type="PANTHER" id="PTHR43096:SF36">
    <property type="entry name" value="CHAPERONE PROTEIN DNAJ 1, MITOCHONDRIAL"/>
    <property type="match status" value="1"/>
</dbReference>
<dbReference type="OrthoDB" id="10256793at2759"/>
<dbReference type="Gene3D" id="6.20.20.10">
    <property type="match status" value="2"/>
</dbReference>
<keyword evidence="4 5" id="KW-0862">Zinc</keyword>
<dbReference type="Proteomes" id="UP000655225">
    <property type="component" value="Unassembled WGS sequence"/>
</dbReference>
<dbReference type="SUPFAM" id="SSF46565">
    <property type="entry name" value="Chaperone J-domain"/>
    <property type="match status" value="1"/>
</dbReference>
<dbReference type="GO" id="GO:0005737">
    <property type="term" value="C:cytoplasm"/>
    <property type="evidence" value="ECO:0007669"/>
    <property type="project" value="TreeGrafter"/>
</dbReference>
<dbReference type="InterPro" id="IPR012724">
    <property type="entry name" value="DnaJ"/>
</dbReference>
<dbReference type="PROSITE" id="PS50076">
    <property type="entry name" value="DNAJ_2"/>
    <property type="match status" value="1"/>
</dbReference>
<dbReference type="InterPro" id="IPR002939">
    <property type="entry name" value="DnaJ_C"/>
</dbReference>
<dbReference type="GO" id="GO:0009408">
    <property type="term" value="P:response to heat"/>
    <property type="evidence" value="ECO:0007669"/>
    <property type="project" value="InterPro"/>
</dbReference>
<evidence type="ECO:0000256" key="3">
    <source>
        <dbReference type="ARBA" id="ARBA00022771"/>
    </source>
</evidence>
<evidence type="ECO:0008006" key="10">
    <source>
        <dbReference type="Google" id="ProtNLM"/>
    </source>
</evidence>
<evidence type="ECO:0000259" key="6">
    <source>
        <dbReference type="PROSITE" id="PS50076"/>
    </source>
</evidence>
<dbReference type="CDD" id="cd06257">
    <property type="entry name" value="DnaJ"/>
    <property type="match status" value="1"/>
</dbReference>
<accession>A0A834ZQ98</accession>
<evidence type="ECO:0000313" key="8">
    <source>
        <dbReference type="EMBL" id="KAF8411401.1"/>
    </source>
</evidence>
<gene>
    <name evidence="8" type="ORF">HHK36_003950</name>
</gene>
<evidence type="ECO:0000256" key="1">
    <source>
        <dbReference type="ARBA" id="ARBA00022723"/>
    </source>
</evidence>
<keyword evidence="2" id="KW-0677">Repeat</keyword>
<keyword evidence="9" id="KW-1185">Reference proteome</keyword>
<keyword evidence="1 5" id="KW-0479">Metal-binding</keyword>
<dbReference type="CDD" id="cd10747">
    <property type="entry name" value="DnaJ_C"/>
    <property type="match status" value="1"/>
</dbReference>
<dbReference type="InterPro" id="IPR001305">
    <property type="entry name" value="HSP_DnaJ_Cys-rich_dom"/>
</dbReference>
<dbReference type="Gene3D" id="2.60.260.20">
    <property type="entry name" value="Urease metallochaperone UreE, N-terminal domain"/>
    <property type="match status" value="2"/>
</dbReference>
<dbReference type="EMBL" id="JABCRI010000002">
    <property type="protein sequence ID" value="KAF8411401.1"/>
    <property type="molecule type" value="Genomic_DNA"/>
</dbReference>
<comment type="caution">
    <text evidence="8">The sequence shown here is derived from an EMBL/GenBank/DDBJ whole genome shotgun (WGS) entry which is preliminary data.</text>
</comment>
<sequence length="523" mass="57951">MGRFSWLGFSRKSLLQDRRFHRHLLSSVSVKLPVDHGDEHGTVSTLQRALLHTRTLYSCSFDVTEKPSNLSTTRLLLVKRYIHATVSVSTAYLILHAYSASPASCLSIELDYYEILGIHKDASRDEIKKAFQVLAKKYHPDANKNNPAAKRKFQEIRDAYEFCIFVIFSQFDNLVHPFIVEGKFQTLRDSEKRAEYDRGHTRGSEKVEYTNRDAEGFSNAYRDNFSDSFHKIFSEIFENETENFATDIQVVLLLSFSEAAKGCTKHMSFDAHVPCDSCNGRGHPIDAKTKVCPTCKGIGRVTLPPFTSTCSTCKGLGRIIKEYCVPCRGSGVVEGVKEVKVTIPAGVDSGDTIRVPKAGNSGGRGVQPGSLHIKLKVAKDPTFLRDGADIYVDYHISFTQAILGGRADVPTLSGKMQVKIPRGVQPGQLLVLKGRGLPKQGLFVDHGDQYVRFCVNFPTSLSERQRALLEEFAKEECIHGNNASVEGNCSFSHFSGCNGDFGNGQQALSAAVYWLNLQVAATC</sequence>
<dbReference type="SMART" id="SM00271">
    <property type="entry name" value="DnaJ"/>
    <property type="match status" value="1"/>
</dbReference>
<dbReference type="Gene3D" id="1.10.287.110">
    <property type="entry name" value="DnaJ domain"/>
    <property type="match status" value="1"/>
</dbReference>
<evidence type="ECO:0000256" key="5">
    <source>
        <dbReference type="PROSITE-ProRule" id="PRU00546"/>
    </source>
</evidence>
<dbReference type="OMA" id="YSIFRVW"/>
<dbReference type="SUPFAM" id="SSF57938">
    <property type="entry name" value="DnaJ/Hsp40 cysteine-rich domain"/>
    <property type="match status" value="1"/>
</dbReference>
<dbReference type="Pfam" id="PF00226">
    <property type="entry name" value="DnaJ"/>
    <property type="match status" value="1"/>
</dbReference>
<protein>
    <recommendedName>
        <fullName evidence="10">Chaperone protein dnaJ 1, mitochondrial</fullName>
    </recommendedName>
</protein>
<evidence type="ECO:0000259" key="7">
    <source>
        <dbReference type="PROSITE" id="PS51188"/>
    </source>
</evidence>
<feature type="domain" description="CR-type" evidence="7">
    <location>
        <begin position="262"/>
        <end position="336"/>
    </location>
</feature>
<keyword evidence="3 5" id="KW-0863">Zinc-finger</keyword>
<dbReference type="InterPro" id="IPR036869">
    <property type="entry name" value="J_dom_sf"/>
</dbReference>
<dbReference type="GO" id="GO:0031072">
    <property type="term" value="F:heat shock protein binding"/>
    <property type="evidence" value="ECO:0007669"/>
    <property type="project" value="InterPro"/>
</dbReference>
<proteinExistence type="inferred from homology"/>
<dbReference type="AlphaFoldDB" id="A0A834ZQ98"/>
<dbReference type="InterPro" id="IPR036410">
    <property type="entry name" value="HSP_DnaJ_Cys-rich_dom_sf"/>
</dbReference>
<dbReference type="GO" id="GO:0042026">
    <property type="term" value="P:protein refolding"/>
    <property type="evidence" value="ECO:0007669"/>
    <property type="project" value="TreeGrafter"/>
</dbReference>
<feature type="domain" description="J" evidence="6">
    <location>
        <begin position="111"/>
        <end position="200"/>
    </location>
</feature>
<evidence type="ECO:0000313" key="9">
    <source>
        <dbReference type="Proteomes" id="UP000655225"/>
    </source>
</evidence>
<dbReference type="Pfam" id="PF00684">
    <property type="entry name" value="DnaJ_CXXCXGXG"/>
    <property type="match status" value="1"/>
</dbReference>
<organism evidence="8 9">
    <name type="scientific">Tetracentron sinense</name>
    <name type="common">Spur-leaf</name>
    <dbReference type="NCBI Taxonomy" id="13715"/>
    <lineage>
        <taxon>Eukaryota</taxon>
        <taxon>Viridiplantae</taxon>
        <taxon>Streptophyta</taxon>
        <taxon>Embryophyta</taxon>
        <taxon>Tracheophyta</taxon>
        <taxon>Spermatophyta</taxon>
        <taxon>Magnoliopsida</taxon>
        <taxon>Trochodendrales</taxon>
        <taxon>Trochodendraceae</taxon>
        <taxon>Tetracentron</taxon>
    </lineage>
</organism>
<feature type="zinc finger region" description="CR-type" evidence="5">
    <location>
        <begin position="262"/>
        <end position="336"/>
    </location>
</feature>
<dbReference type="GO" id="GO:0005524">
    <property type="term" value="F:ATP binding"/>
    <property type="evidence" value="ECO:0007669"/>
    <property type="project" value="InterPro"/>
</dbReference>
<name>A0A834ZQ98_TETSI</name>
<reference evidence="8 9" key="1">
    <citation type="submission" date="2020-04" db="EMBL/GenBank/DDBJ databases">
        <title>Plant Genome Project.</title>
        <authorList>
            <person name="Zhang R.-G."/>
        </authorList>
    </citation>
    <scope>NUCLEOTIDE SEQUENCE [LARGE SCALE GENOMIC DNA]</scope>
    <source>
        <strain evidence="8">YNK0</strain>
        <tissue evidence="8">Leaf</tissue>
    </source>
</reference>
<dbReference type="GO" id="GO:0008270">
    <property type="term" value="F:zinc ion binding"/>
    <property type="evidence" value="ECO:0007669"/>
    <property type="project" value="UniProtKB-KW"/>
</dbReference>
<dbReference type="FunFam" id="2.60.260.20:FF:000005">
    <property type="entry name" value="Chaperone protein dnaJ 1, mitochondrial"/>
    <property type="match status" value="1"/>
</dbReference>
<evidence type="ECO:0000256" key="2">
    <source>
        <dbReference type="ARBA" id="ARBA00022737"/>
    </source>
</evidence>
<evidence type="ECO:0000256" key="4">
    <source>
        <dbReference type="ARBA" id="ARBA00022833"/>
    </source>
</evidence>
<dbReference type="Pfam" id="PF01556">
    <property type="entry name" value="DnaJ_C"/>
    <property type="match status" value="1"/>
</dbReference>
<dbReference type="PRINTS" id="PR00625">
    <property type="entry name" value="JDOMAIN"/>
</dbReference>
<dbReference type="InterPro" id="IPR001623">
    <property type="entry name" value="DnaJ_domain"/>
</dbReference>
<dbReference type="PROSITE" id="PS51188">
    <property type="entry name" value="ZF_CR"/>
    <property type="match status" value="1"/>
</dbReference>
<dbReference type="PANTHER" id="PTHR43096">
    <property type="entry name" value="DNAJ HOMOLOG 1, MITOCHONDRIAL-RELATED"/>
    <property type="match status" value="1"/>
</dbReference>
<dbReference type="GO" id="GO:0051082">
    <property type="term" value="F:unfolded protein binding"/>
    <property type="evidence" value="ECO:0007669"/>
    <property type="project" value="InterPro"/>
</dbReference>